<dbReference type="InterPro" id="IPR013785">
    <property type="entry name" value="Aldolase_TIM"/>
</dbReference>
<evidence type="ECO:0000313" key="2">
    <source>
        <dbReference type="Proteomes" id="UP001430584"/>
    </source>
</evidence>
<comment type="caution">
    <text evidence="1">The sequence shown here is derived from an EMBL/GenBank/DDBJ whole genome shotgun (WGS) entry which is preliminary data.</text>
</comment>
<name>A0ABR3CWZ9_9PEZI</name>
<dbReference type="SUPFAM" id="SSF51569">
    <property type="entry name" value="Aldolase"/>
    <property type="match status" value="1"/>
</dbReference>
<proteinExistence type="predicted"/>
<dbReference type="Gene3D" id="3.20.20.70">
    <property type="entry name" value="Aldolase class I"/>
    <property type="match status" value="1"/>
</dbReference>
<organism evidence="1 2">
    <name type="scientific">Diplodia seriata</name>
    <dbReference type="NCBI Taxonomy" id="420778"/>
    <lineage>
        <taxon>Eukaryota</taxon>
        <taxon>Fungi</taxon>
        <taxon>Dikarya</taxon>
        <taxon>Ascomycota</taxon>
        <taxon>Pezizomycotina</taxon>
        <taxon>Dothideomycetes</taxon>
        <taxon>Dothideomycetes incertae sedis</taxon>
        <taxon>Botryosphaeriales</taxon>
        <taxon>Botryosphaeriaceae</taxon>
        <taxon>Diplodia</taxon>
    </lineage>
</organism>
<gene>
    <name evidence="1" type="ORF">SLS55_000322</name>
</gene>
<reference evidence="1 2" key="1">
    <citation type="submission" date="2024-02" db="EMBL/GenBank/DDBJ databases">
        <title>De novo assembly and annotation of 12 fungi associated with fruit tree decline syndrome in Ontario, Canada.</title>
        <authorList>
            <person name="Sulman M."/>
            <person name="Ellouze W."/>
            <person name="Ilyukhin E."/>
        </authorList>
    </citation>
    <scope>NUCLEOTIDE SEQUENCE [LARGE SCALE GENOMIC DNA]</scope>
    <source>
        <strain evidence="1 2">FDS-637</strain>
    </source>
</reference>
<sequence length="86" mass="9088">MPLPHGNLDDLGPIAPSPNMDHAKFHTFTGVGQVLLPVLTLKGAGAIDWLASMFPKMVVRIFDLFEKDSFGGAGRAAEAAAHGSCR</sequence>
<protein>
    <submittedName>
        <fullName evidence="1">Uncharacterized protein</fullName>
    </submittedName>
</protein>
<keyword evidence="2" id="KW-1185">Reference proteome</keyword>
<dbReference type="RefSeq" id="XP_066637113.1">
    <property type="nucleotide sequence ID" value="XM_066771834.1"/>
</dbReference>
<accession>A0ABR3CWZ9</accession>
<dbReference type="EMBL" id="JAJVCZ030000001">
    <property type="protein sequence ID" value="KAL0264373.1"/>
    <property type="molecule type" value="Genomic_DNA"/>
</dbReference>
<dbReference type="Proteomes" id="UP001430584">
    <property type="component" value="Unassembled WGS sequence"/>
</dbReference>
<dbReference type="GeneID" id="92004407"/>
<evidence type="ECO:0000313" key="1">
    <source>
        <dbReference type="EMBL" id="KAL0264373.1"/>
    </source>
</evidence>